<sequence length="177" mass="20029">MSNRSGHQNIKTERGSSASQASSTNPERLPCYTLSPGNHYALGKYPSNHKTKELRGLKNYVCQLSSRCSPLNSLKEVEEHIQSQHMEKLCGFVGHRDARREHVDKSDCHKGSERRKKRDENLAYQARQARVDEQARFEDGERRRKIYEEEDRLRMLGNSRGSGASGGSAASGGKRRV</sequence>
<accession>A0A4S8REG4</accession>
<proteinExistence type="predicted"/>
<gene>
    <name evidence="2" type="ORF">BGAL_0002g00160</name>
</gene>
<evidence type="ECO:0000256" key="1">
    <source>
        <dbReference type="SAM" id="MobiDB-lite"/>
    </source>
</evidence>
<feature type="compositionally biased region" description="Basic and acidic residues" evidence="1">
    <location>
        <begin position="100"/>
        <end position="111"/>
    </location>
</feature>
<feature type="compositionally biased region" description="Basic and acidic residues" evidence="1">
    <location>
        <begin position="129"/>
        <end position="142"/>
    </location>
</feature>
<dbReference type="OrthoDB" id="3537772at2759"/>
<name>A0A4S8REG4_9HELO</name>
<feature type="region of interest" description="Disordered" evidence="1">
    <location>
        <begin position="100"/>
        <end position="177"/>
    </location>
</feature>
<dbReference type="Proteomes" id="UP000308671">
    <property type="component" value="Unassembled WGS sequence"/>
</dbReference>
<comment type="caution">
    <text evidence="2">The sequence shown here is derived from an EMBL/GenBank/DDBJ whole genome shotgun (WGS) entry which is preliminary data.</text>
</comment>
<dbReference type="AlphaFoldDB" id="A0A4S8REG4"/>
<feature type="region of interest" description="Disordered" evidence="1">
    <location>
        <begin position="1"/>
        <end position="36"/>
    </location>
</feature>
<feature type="compositionally biased region" description="Polar residues" evidence="1">
    <location>
        <begin position="1"/>
        <end position="26"/>
    </location>
</feature>
<evidence type="ECO:0000313" key="3">
    <source>
        <dbReference type="Proteomes" id="UP000308671"/>
    </source>
</evidence>
<reference evidence="2 3" key="1">
    <citation type="submission" date="2017-12" db="EMBL/GenBank/DDBJ databases">
        <title>Comparative genomics of Botrytis spp.</title>
        <authorList>
            <person name="Valero-Jimenez C.A."/>
            <person name="Tapia P."/>
            <person name="Veloso J."/>
            <person name="Silva-Moreno E."/>
            <person name="Staats M."/>
            <person name="Valdes J.H."/>
            <person name="Van Kan J.A.L."/>
        </authorList>
    </citation>
    <scope>NUCLEOTIDE SEQUENCE [LARGE SCALE GENOMIC DNA]</scope>
    <source>
        <strain evidence="2 3">MUCL435</strain>
    </source>
</reference>
<evidence type="ECO:0000313" key="2">
    <source>
        <dbReference type="EMBL" id="THV55861.1"/>
    </source>
</evidence>
<organism evidence="2 3">
    <name type="scientific">Botrytis galanthina</name>
    <dbReference type="NCBI Taxonomy" id="278940"/>
    <lineage>
        <taxon>Eukaryota</taxon>
        <taxon>Fungi</taxon>
        <taxon>Dikarya</taxon>
        <taxon>Ascomycota</taxon>
        <taxon>Pezizomycotina</taxon>
        <taxon>Leotiomycetes</taxon>
        <taxon>Helotiales</taxon>
        <taxon>Sclerotiniaceae</taxon>
        <taxon>Botrytis</taxon>
    </lineage>
</organism>
<dbReference type="EMBL" id="PQXL01000002">
    <property type="protein sequence ID" value="THV55861.1"/>
    <property type="molecule type" value="Genomic_DNA"/>
</dbReference>
<keyword evidence="3" id="KW-1185">Reference proteome</keyword>
<protein>
    <submittedName>
        <fullName evidence="2">Uncharacterized protein</fullName>
    </submittedName>
</protein>